<dbReference type="PANTHER" id="PTHR14732:SF0">
    <property type="entry name" value="RNA POLYMERASE II SUBUNIT B1 CTD PHOSPHATASE RPAP2-RELATED"/>
    <property type="match status" value="1"/>
</dbReference>
<reference evidence="15" key="1">
    <citation type="journal article" date="2020" name="bioRxiv">
        <title>Comparative genomics of Chlamydomonas.</title>
        <authorList>
            <person name="Craig R.J."/>
            <person name="Hasan A.R."/>
            <person name="Ness R.W."/>
            <person name="Keightley P.D."/>
        </authorList>
    </citation>
    <scope>NUCLEOTIDE SEQUENCE</scope>
    <source>
        <strain evidence="15">CCAP 11/70</strain>
    </source>
</reference>
<dbReference type="Proteomes" id="UP000612055">
    <property type="component" value="Unassembled WGS sequence"/>
</dbReference>
<feature type="compositionally biased region" description="Low complexity" evidence="13">
    <location>
        <begin position="1006"/>
        <end position="1045"/>
    </location>
</feature>
<feature type="compositionally biased region" description="Low complexity" evidence="13">
    <location>
        <begin position="975"/>
        <end position="997"/>
    </location>
</feature>
<evidence type="ECO:0000256" key="4">
    <source>
        <dbReference type="ARBA" id="ARBA00022723"/>
    </source>
</evidence>
<dbReference type="InterPro" id="IPR039693">
    <property type="entry name" value="Rtr1/RPAP2"/>
</dbReference>
<evidence type="ECO:0000256" key="13">
    <source>
        <dbReference type="SAM" id="MobiDB-lite"/>
    </source>
</evidence>
<feature type="compositionally biased region" description="Low complexity" evidence="13">
    <location>
        <begin position="90"/>
        <end position="106"/>
    </location>
</feature>
<dbReference type="GO" id="GO:0005634">
    <property type="term" value="C:nucleus"/>
    <property type="evidence" value="ECO:0007669"/>
    <property type="project" value="UniProtKB-SubCell"/>
</dbReference>
<evidence type="ECO:0000256" key="1">
    <source>
        <dbReference type="ARBA" id="ARBA00004123"/>
    </source>
</evidence>
<feature type="compositionally biased region" description="Gly residues" evidence="13">
    <location>
        <begin position="694"/>
        <end position="722"/>
    </location>
</feature>
<evidence type="ECO:0000256" key="9">
    <source>
        <dbReference type="ARBA" id="ARBA00023242"/>
    </source>
</evidence>
<feature type="compositionally biased region" description="Low complexity" evidence="13">
    <location>
        <begin position="816"/>
        <end position="826"/>
    </location>
</feature>
<organism evidence="15 16">
    <name type="scientific">Edaphochlamys debaryana</name>
    <dbReference type="NCBI Taxonomy" id="47281"/>
    <lineage>
        <taxon>Eukaryota</taxon>
        <taxon>Viridiplantae</taxon>
        <taxon>Chlorophyta</taxon>
        <taxon>core chlorophytes</taxon>
        <taxon>Chlorophyceae</taxon>
        <taxon>CS clade</taxon>
        <taxon>Chlamydomonadales</taxon>
        <taxon>Chlamydomonadales incertae sedis</taxon>
        <taxon>Edaphochlamys</taxon>
    </lineage>
</organism>
<evidence type="ECO:0000256" key="8">
    <source>
        <dbReference type="ARBA" id="ARBA00022912"/>
    </source>
</evidence>
<keyword evidence="6" id="KW-0378">Hydrolase</keyword>
<keyword evidence="7" id="KW-0862">Zinc</keyword>
<name>A0A836C2F9_9CHLO</name>
<gene>
    <name evidence="15" type="ORF">HYH03_005468</name>
</gene>
<feature type="compositionally biased region" description="Low complexity" evidence="13">
    <location>
        <begin position="414"/>
        <end position="433"/>
    </location>
</feature>
<evidence type="ECO:0000256" key="3">
    <source>
        <dbReference type="ARBA" id="ARBA00013081"/>
    </source>
</evidence>
<feature type="compositionally biased region" description="Low complexity" evidence="13">
    <location>
        <begin position="48"/>
        <end position="62"/>
    </location>
</feature>
<evidence type="ECO:0000313" key="16">
    <source>
        <dbReference type="Proteomes" id="UP000612055"/>
    </source>
</evidence>
<comment type="similarity">
    <text evidence="2 12">Belongs to the RPAP2 family.</text>
</comment>
<keyword evidence="16" id="KW-1185">Reference proteome</keyword>
<proteinExistence type="inferred from homology"/>
<keyword evidence="5" id="KW-0863">Zinc-finger</keyword>
<evidence type="ECO:0000256" key="7">
    <source>
        <dbReference type="ARBA" id="ARBA00022833"/>
    </source>
</evidence>
<feature type="region of interest" description="Disordered" evidence="13">
    <location>
        <begin position="397"/>
        <end position="453"/>
    </location>
</feature>
<feature type="region of interest" description="Disordered" evidence="13">
    <location>
        <begin position="548"/>
        <end position="570"/>
    </location>
</feature>
<evidence type="ECO:0000256" key="12">
    <source>
        <dbReference type="PROSITE-ProRule" id="PRU00812"/>
    </source>
</evidence>
<evidence type="ECO:0000256" key="6">
    <source>
        <dbReference type="ARBA" id="ARBA00022801"/>
    </source>
</evidence>
<comment type="catalytic activity">
    <reaction evidence="11">
        <text>O-phospho-L-threonyl-[protein] + H2O = L-threonyl-[protein] + phosphate</text>
        <dbReference type="Rhea" id="RHEA:47004"/>
        <dbReference type="Rhea" id="RHEA-COMP:11060"/>
        <dbReference type="Rhea" id="RHEA-COMP:11605"/>
        <dbReference type="ChEBI" id="CHEBI:15377"/>
        <dbReference type="ChEBI" id="CHEBI:30013"/>
        <dbReference type="ChEBI" id="CHEBI:43474"/>
        <dbReference type="ChEBI" id="CHEBI:61977"/>
        <dbReference type="EC" id="3.1.3.16"/>
    </reaction>
</comment>
<comment type="caution">
    <text evidence="15">The sequence shown here is derived from an EMBL/GenBank/DDBJ whole genome shotgun (WGS) entry which is preliminary data.</text>
</comment>
<accession>A0A836C2F9</accession>
<evidence type="ECO:0000256" key="11">
    <source>
        <dbReference type="ARBA" id="ARBA00048336"/>
    </source>
</evidence>
<sequence length="2062" mass="206305">MADFLLPIFSYDDAEVESVTSAPDGGDATQREGVLGPSSAPTGPSSMAESAVSTGGATSGVSVGPGTGDGEGVSAAHVAAKPSAAPPTSTPSAPSSTSSTSPTVTALRATKAVAHRSPTGSAGATKGPTAKAKPTAPTAPGKAPATDGSGSDSEDPSTGDGTLDAFEVQRRRAVFTALLLLLEKGAADEAALERLVAPMSGEELLGVAEERALAGRCGNPLCATAHSVTKPRRKGWDPAGGFVEPGPPTHFCSSACEAYVEGLAERLGDPLERLQPGVRQLLGASHGDRPGSEGVAAQGGGVATMLADVQERDPGVARAEAEAGGKQLDRRAAAAAARAAAAAKRGEAAAAAAVAEAGAVEGYLPGTARRQEQLKQKAVATGAGAAPSGVTLQPVAAEEPGSTGVEASATADQPSASLPDTPSAPATASVPAPEAGPAPEPEPKAEPKPAPKPLLKKQSAAKVVLGGAAAAAKAAAEAAEAAARAPGAEEEEEPSTKAASGAGEGGAEGERRRVTFAPKVEFQMPAAPGGGAGASGAPPQQPVLVFEVEGEDGAGAGGGAQGRGPSVGPRGVLRVTEAAEALQGAGLSDDALAQALQAPAPPTRIPRALRMWFPPEAGGIGVSRKPGGTQPPQPRRAAPSAQGPAAAAAAFKQSPSAAAAASASTAGAAVSANKAASSVSASASTRGASAGSAASGGGGGTAAGAGGAGAAAGAGAGAGGGLRRFLPQAPPRRRVVYYDPAGAGAGDASPSPSSSSTSAATAVTSAASPSASPQPAAPAAASSEATSAPSSAPSPSDAPADTAAGPASPAPPSPAAAPAAAASRPPVFVDRPPPWAEPQSTTTTSSSATPASSIHPGKMHVVHIRSAKRPPGGGVPIPPEAQPYFSDEEEEELGGRGGRSGGHGAEDDDEDEGEEEDQAFVHDDRDADEMADDLYAGTLRAVDEEEEEQEQERERAGAREEEAEEEPEPRRVAAKGKQGSGSAAPAPARAVAGSRAGVDGKAPQRSKACAAASAPGAAKSAATAVSASSAKQSSAGAKAAAAGAAGAAGGGSRWKEQRRQEQLQASARPTPGGVAVVGSGGKAPLSGLHAPPPPVTAKSSPAAAAKPATGGAVASAEPGASGKPLTAASASSQAPGPASSAPAPPAAAPSDGATARRGEPRPGDPGVASTVPGAGAKGSGAEGVSVEGPDRAKGPEGPEGPDGLGGLEGLEEPEDAWLRDDLDSEDSEDAETASNASSADDYNYKSMLPYFRRTTKHYHTVLSPFNQVHMALVGWVNSRTVAFVVGVGLGPLQDPGPALPDSAYGEQGMPDPGSLQARGVLLQLLAAPLRESCSALAVRVPQSDIDRKVTALVSTFRLSGPVPSFKPAQWHLLALALLHALSLHHMPALRPELFADAEASRPRCGGRTVRAESASPRLLQALARTGFDVHYLGALVLHVYLRLHLDPALIAELCDDGRWLERFPRVESVVLEVEVADPGPGHPVPPPDVLLLPFRNAAPEALARIKYLSVCYIVADQALDVGILAELLQSVPSLEHSQLGPGAPESSDATGCGTVSSALASQPRLASMSLLSAGWLRCIEPGLQTRLTTLELLSWDGTAISTASFAADLLPKLTALRKLDVWSAGTTSLTGRDVCSLLDGAAPSVEEVNVVLQWYEGSGHFTHSTAVFADFANGLLTSFKLHSTVVTAHTLLESLSAAVMACKELGPRLAQLDLSTGVMLVKPWPKDVIAALMARCDTVRVQTYMLSSWQRGQASGPHWAADLGAELGAPDRVLLRSGQGPDVAAAVSLRPPGAASAVATASTSASSAAQPKARTAGGPLTHAAAAAAAAPAGAAAAVDEGSGSGSGRGGLPRVTGFRPIPAAGALLLRCSSEAALEAVAGAVRRWAEQEDQTLGESGGGGGEGQDRESPGQALGQAGRRQQRARQDAPLYPDRNDRDDSSSESGGGWFLADAARDPDSSDEELTLEKIVALAEEDRILQELKRDGGRGLVMAPASLTFWVAICQPALRDRTQALEAALWGQEEDGPGAGRSPSQRLRWLVASWEGLQKLLREGGLGEFPLE</sequence>
<protein>
    <recommendedName>
        <fullName evidence="3">protein-serine/threonine phosphatase</fullName>
        <ecNumber evidence="3">3.1.3.16</ecNumber>
    </recommendedName>
</protein>
<evidence type="ECO:0000256" key="2">
    <source>
        <dbReference type="ARBA" id="ARBA00005676"/>
    </source>
</evidence>
<dbReference type="GO" id="GO:0043175">
    <property type="term" value="F:RNA polymerase core enzyme binding"/>
    <property type="evidence" value="ECO:0007669"/>
    <property type="project" value="InterPro"/>
</dbReference>
<dbReference type="EC" id="3.1.3.16" evidence="3"/>
<feature type="domain" description="RTR1-type" evidence="14">
    <location>
        <begin position="194"/>
        <end position="275"/>
    </location>
</feature>
<keyword evidence="9" id="KW-0539">Nucleus</keyword>
<dbReference type="OrthoDB" id="549200at2759"/>
<feature type="compositionally biased region" description="Low complexity" evidence="13">
    <location>
        <begin position="637"/>
        <end position="693"/>
    </location>
</feature>
<dbReference type="InterPro" id="IPR038534">
    <property type="entry name" value="Rtr1/RPAP2_sf"/>
</dbReference>
<feature type="compositionally biased region" description="Acidic residues" evidence="13">
    <location>
        <begin position="906"/>
        <end position="918"/>
    </location>
</feature>
<feature type="compositionally biased region" description="Low complexity" evidence="13">
    <location>
        <begin position="118"/>
        <end position="146"/>
    </location>
</feature>
<evidence type="ECO:0000313" key="15">
    <source>
        <dbReference type="EMBL" id="KAG2496648.1"/>
    </source>
</evidence>
<comment type="subcellular location">
    <subcellularLocation>
        <location evidence="1">Nucleus</location>
    </subcellularLocation>
</comment>
<feature type="compositionally biased region" description="Low complexity" evidence="13">
    <location>
        <begin position="1127"/>
        <end position="1141"/>
    </location>
</feature>
<evidence type="ECO:0000259" key="14">
    <source>
        <dbReference type="PROSITE" id="PS51479"/>
    </source>
</evidence>
<evidence type="ECO:0000256" key="5">
    <source>
        <dbReference type="ARBA" id="ARBA00022771"/>
    </source>
</evidence>
<dbReference type="EMBL" id="JAEHOE010000018">
    <property type="protein sequence ID" value="KAG2496648.1"/>
    <property type="molecule type" value="Genomic_DNA"/>
</dbReference>
<feature type="compositionally biased region" description="Low complexity" evidence="13">
    <location>
        <begin position="840"/>
        <end position="853"/>
    </location>
</feature>
<feature type="compositionally biased region" description="Gly residues" evidence="13">
    <location>
        <begin position="553"/>
        <end position="562"/>
    </location>
</feature>
<dbReference type="GO" id="GO:0008420">
    <property type="term" value="F:RNA polymerase II CTD heptapeptide repeat phosphatase activity"/>
    <property type="evidence" value="ECO:0007669"/>
    <property type="project" value="InterPro"/>
</dbReference>
<feature type="compositionally biased region" description="Low complexity" evidence="13">
    <location>
        <begin position="1096"/>
        <end position="1116"/>
    </location>
</feature>
<feature type="region of interest" description="Disordered" evidence="13">
    <location>
        <begin position="13"/>
        <end position="162"/>
    </location>
</feature>
<keyword evidence="4" id="KW-0479">Metal-binding</keyword>
<evidence type="ECO:0000256" key="10">
    <source>
        <dbReference type="ARBA" id="ARBA00047761"/>
    </source>
</evidence>
<dbReference type="PANTHER" id="PTHR14732">
    <property type="entry name" value="RNA POLYMERASE II SUBUNIT B1 CTD PHOSPHATASE RPAP2-RELATED"/>
    <property type="match status" value="1"/>
</dbReference>
<feature type="region of interest" description="Disordered" evidence="13">
    <location>
        <begin position="616"/>
        <end position="1210"/>
    </location>
</feature>
<feature type="region of interest" description="Disordered" evidence="13">
    <location>
        <begin position="1889"/>
        <end position="1962"/>
    </location>
</feature>
<dbReference type="GO" id="GO:0008270">
    <property type="term" value="F:zinc ion binding"/>
    <property type="evidence" value="ECO:0007669"/>
    <property type="project" value="UniProtKB-KW"/>
</dbReference>
<feature type="region of interest" description="Disordered" evidence="13">
    <location>
        <begin position="482"/>
        <end position="510"/>
    </location>
</feature>
<dbReference type="Gene3D" id="1.25.40.820">
    <property type="match status" value="1"/>
</dbReference>
<feature type="compositionally biased region" description="Low complexity" evidence="13">
    <location>
        <begin position="72"/>
        <end position="83"/>
    </location>
</feature>
<dbReference type="GO" id="GO:0005737">
    <property type="term" value="C:cytoplasm"/>
    <property type="evidence" value="ECO:0007669"/>
    <property type="project" value="TreeGrafter"/>
</dbReference>
<dbReference type="PROSITE" id="PS51479">
    <property type="entry name" value="ZF_RTR1"/>
    <property type="match status" value="1"/>
</dbReference>
<comment type="catalytic activity">
    <reaction evidence="10">
        <text>O-phospho-L-seryl-[protein] + H2O = L-seryl-[protein] + phosphate</text>
        <dbReference type="Rhea" id="RHEA:20629"/>
        <dbReference type="Rhea" id="RHEA-COMP:9863"/>
        <dbReference type="Rhea" id="RHEA-COMP:11604"/>
        <dbReference type="ChEBI" id="CHEBI:15377"/>
        <dbReference type="ChEBI" id="CHEBI:29999"/>
        <dbReference type="ChEBI" id="CHEBI:43474"/>
        <dbReference type="ChEBI" id="CHEBI:83421"/>
        <dbReference type="EC" id="3.1.3.16"/>
    </reaction>
</comment>
<feature type="compositionally biased region" description="Low complexity" evidence="13">
    <location>
        <begin position="739"/>
        <end position="807"/>
    </location>
</feature>
<feature type="compositionally biased region" description="Basic residues" evidence="13">
    <location>
        <begin position="857"/>
        <end position="868"/>
    </location>
</feature>
<dbReference type="InterPro" id="IPR007308">
    <property type="entry name" value="Rtr1/RPAP2_dom"/>
</dbReference>
<keyword evidence="8" id="KW-0904">Protein phosphatase</keyword>